<dbReference type="InterPro" id="IPR022742">
    <property type="entry name" value="Hydrolase_4"/>
</dbReference>
<proteinExistence type="predicted"/>
<dbReference type="Proteomes" id="UP000823388">
    <property type="component" value="Chromosome 5K"/>
</dbReference>
<protein>
    <recommendedName>
        <fullName evidence="2">Serine aminopeptidase S33 domain-containing protein</fullName>
    </recommendedName>
</protein>
<evidence type="ECO:0000256" key="1">
    <source>
        <dbReference type="SAM" id="MobiDB-lite"/>
    </source>
</evidence>
<gene>
    <name evidence="3" type="ORF">PVAP13_5KG485300</name>
</gene>
<dbReference type="PANTHER" id="PTHR11005">
    <property type="entry name" value="LYSOSOMAL ACID LIPASE-RELATED"/>
    <property type="match status" value="1"/>
</dbReference>
<dbReference type="FunFam" id="3.40.50.1820:FF:000097">
    <property type="entry name" value="Alpha/beta hydrolase family protein"/>
    <property type="match status" value="1"/>
</dbReference>
<feature type="region of interest" description="Disordered" evidence="1">
    <location>
        <begin position="90"/>
        <end position="129"/>
    </location>
</feature>
<accession>A0A8T0SP93</accession>
<comment type="caution">
    <text evidence="3">The sequence shown here is derived from an EMBL/GenBank/DDBJ whole genome shotgun (WGS) entry which is preliminary data.</text>
</comment>
<feature type="region of interest" description="Disordered" evidence="1">
    <location>
        <begin position="48"/>
        <end position="77"/>
    </location>
</feature>
<feature type="compositionally biased region" description="Polar residues" evidence="1">
    <location>
        <begin position="68"/>
        <end position="77"/>
    </location>
</feature>
<dbReference type="EMBL" id="CM029045">
    <property type="protein sequence ID" value="KAG2599947.1"/>
    <property type="molecule type" value="Genomic_DNA"/>
</dbReference>
<dbReference type="FunFam" id="3.40.50.1820:FF:000119">
    <property type="entry name" value="Alpha/beta hydrolase family protein"/>
    <property type="match status" value="1"/>
</dbReference>
<evidence type="ECO:0000313" key="4">
    <source>
        <dbReference type="Proteomes" id="UP000823388"/>
    </source>
</evidence>
<dbReference type="Pfam" id="PF12146">
    <property type="entry name" value="Hydrolase_4"/>
    <property type="match status" value="1"/>
</dbReference>
<feature type="domain" description="Serine aminopeptidase S33" evidence="2">
    <location>
        <begin position="477"/>
        <end position="685"/>
    </location>
</feature>
<dbReference type="SUPFAM" id="SSF53474">
    <property type="entry name" value="alpha/beta-Hydrolases"/>
    <property type="match status" value="1"/>
</dbReference>
<dbReference type="AlphaFoldDB" id="A0A8T0SP93"/>
<dbReference type="Gene3D" id="3.40.50.1820">
    <property type="entry name" value="alpha/beta hydrolase"/>
    <property type="match status" value="2"/>
</dbReference>
<name>A0A8T0SP93_PANVG</name>
<sequence>MCSSVCRTEHGSYAGLSQARQHRCPKLAKSTPIITDCQIHMKTCKGVDCQGHNRTRDNRLDEDGGSTWPHQSAARTPQVSHVAAARLTQRQTWKAAARTKPERKGKATHQKRNNPSAERGGRPASETGAMRLPHASDLRAFLAAAAVAHLSSSLASRASPCAAPPLPAPRLRAFASSRASAPSSSPAGAAALAGASAAAAACEQAAAKPAICTADELHYAPVPGTEWRLALWRYRPPPEAPKRNHPLMLLSGVATNAVGFDLSPGASFARHMSMQGFDTWIVEVRGAGLSMRGSELAAANSKPDIPPGSSLDESSTAKANVVVPAKNMSTSDAQISEVPVIVDKNIVGTSTSEEPQLVIKLSNTLARLGEIFSSYVKDSRLKNIADSFFDRVSELAPDTSLASLEEISEKILGLLELPQTSVISDQISNLSQRLVKILGEGQQTASPRLFGWQERLSATIEDLQKQLELIISYDWDFDHYLEEDVPAAMDYIRKQSVPKDGKLLAIGHSMGGILLYAMVSKCGFEGAEPELAAIVTLASSVDYTTSNSSLKMLLPLADPAEMLRVPAIPLGALLSTTYPISSRAPYILSLLRSQISAKEMMDPELLSKLILNNFLPAKVLLQLTTAFRDGGLCNRNGTFFFKEHLHKIKVPVLALAGDEDLICPPEAVYETVKLIPQHLVTYKVFGAPEGPHYAHYDLVGGRKAVHEVYPYVYKQPCSSSTRETNSAGCWHLGPDW</sequence>
<reference evidence="3" key="1">
    <citation type="submission" date="2020-05" db="EMBL/GenBank/DDBJ databases">
        <title>WGS assembly of Panicum virgatum.</title>
        <authorList>
            <person name="Lovell J.T."/>
            <person name="Jenkins J."/>
            <person name="Shu S."/>
            <person name="Juenger T.E."/>
            <person name="Schmutz J."/>
        </authorList>
    </citation>
    <scope>NUCLEOTIDE SEQUENCE</scope>
    <source>
        <strain evidence="3">AP13</strain>
    </source>
</reference>
<dbReference type="InterPro" id="IPR029058">
    <property type="entry name" value="AB_hydrolase_fold"/>
</dbReference>
<evidence type="ECO:0000259" key="2">
    <source>
        <dbReference type="Pfam" id="PF12146"/>
    </source>
</evidence>
<organism evidence="3 4">
    <name type="scientific">Panicum virgatum</name>
    <name type="common">Blackwell switchgrass</name>
    <dbReference type="NCBI Taxonomy" id="38727"/>
    <lineage>
        <taxon>Eukaryota</taxon>
        <taxon>Viridiplantae</taxon>
        <taxon>Streptophyta</taxon>
        <taxon>Embryophyta</taxon>
        <taxon>Tracheophyta</taxon>
        <taxon>Spermatophyta</taxon>
        <taxon>Magnoliopsida</taxon>
        <taxon>Liliopsida</taxon>
        <taxon>Poales</taxon>
        <taxon>Poaceae</taxon>
        <taxon>PACMAD clade</taxon>
        <taxon>Panicoideae</taxon>
        <taxon>Panicodae</taxon>
        <taxon>Paniceae</taxon>
        <taxon>Panicinae</taxon>
        <taxon>Panicum</taxon>
        <taxon>Panicum sect. Hiantes</taxon>
    </lineage>
</organism>
<evidence type="ECO:0000313" key="3">
    <source>
        <dbReference type="EMBL" id="KAG2599947.1"/>
    </source>
</evidence>
<keyword evidence="4" id="KW-1185">Reference proteome</keyword>